<comment type="function">
    <text evidence="3">Catalyzes the removal of a penultimate prolyl residue from the N-termini of peptides.</text>
</comment>
<keyword evidence="6 13" id="KW-0031">Aminopeptidase</keyword>
<dbReference type="InterPro" id="IPR000994">
    <property type="entry name" value="Pept_M24"/>
</dbReference>
<evidence type="ECO:0000256" key="11">
    <source>
        <dbReference type="ARBA" id="ARBA00030849"/>
    </source>
</evidence>
<gene>
    <name evidence="13" type="ORF">PCON_11887</name>
</gene>
<organism evidence="13 14">
    <name type="scientific">Pyronema omphalodes (strain CBS 100304)</name>
    <name type="common">Pyronema confluens</name>
    <dbReference type="NCBI Taxonomy" id="1076935"/>
    <lineage>
        <taxon>Eukaryota</taxon>
        <taxon>Fungi</taxon>
        <taxon>Dikarya</taxon>
        <taxon>Ascomycota</taxon>
        <taxon>Pezizomycotina</taxon>
        <taxon>Pezizomycetes</taxon>
        <taxon>Pezizales</taxon>
        <taxon>Pyronemataceae</taxon>
        <taxon>Pyronema</taxon>
    </lineage>
</organism>
<dbReference type="GO" id="GO:0030145">
    <property type="term" value="F:manganese ion binding"/>
    <property type="evidence" value="ECO:0007669"/>
    <property type="project" value="InterPro"/>
</dbReference>
<dbReference type="CDD" id="cd01087">
    <property type="entry name" value="Prolidase"/>
    <property type="match status" value="1"/>
</dbReference>
<dbReference type="SUPFAM" id="SSF55920">
    <property type="entry name" value="Creatinase/aminopeptidase"/>
    <property type="match status" value="1"/>
</dbReference>
<dbReference type="OrthoDB" id="10261878at2759"/>
<dbReference type="FunFam" id="3.90.230.10:FF:000002">
    <property type="entry name" value="Xaa-Pro aminopeptidase 3"/>
    <property type="match status" value="1"/>
</dbReference>
<dbReference type="GO" id="GO:0006508">
    <property type="term" value="P:proteolysis"/>
    <property type="evidence" value="ECO:0007669"/>
    <property type="project" value="TreeGrafter"/>
</dbReference>
<evidence type="ECO:0000256" key="3">
    <source>
        <dbReference type="ARBA" id="ARBA00002443"/>
    </source>
</evidence>
<evidence type="ECO:0000256" key="7">
    <source>
        <dbReference type="ARBA" id="ARBA00022723"/>
    </source>
</evidence>
<dbReference type="InterPro" id="IPR036005">
    <property type="entry name" value="Creatinase/aminopeptidase-like"/>
</dbReference>
<dbReference type="SUPFAM" id="SSF53092">
    <property type="entry name" value="Creatinase/prolidase N-terminal domain"/>
    <property type="match status" value="1"/>
</dbReference>
<evidence type="ECO:0000256" key="8">
    <source>
        <dbReference type="ARBA" id="ARBA00022801"/>
    </source>
</evidence>
<keyword evidence="8" id="KW-0378">Hydrolase</keyword>
<comment type="similarity">
    <text evidence="4">Belongs to the peptidase M24B family.</text>
</comment>
<keyword evidence="7" id="KW-0479">Metal-binding</keyword>
<evidence type="ECO:0000313" key="14">
    <source>
        <dbReference type="Proteomes" id="UP000018144"/>
    </source>
</evidence>
<evidence type="ECO:0000313" key="13">
    <source>
        <dbReference type="EMBL" id="CCX12293.1"/>
    </source>
</evidence>
<comment type="cofactor">
    <cofactor evidence="2">
        <name>Mn(2+)</name>
        <dbReference type="ChEBI" id="CHEBI:29035"/>
    </cofactor>
</comment>
<dbReference type="GO" id="GO:0070006">
    <property type="term" value="F:metalloaminopeptidase activity"/>
    <property type="evidence" value="ECO:0007669"/>
    <property type="project" value="InterPro"/>
</dbReference>
<dbReference type="PANTHER" id="PTHR43226">
    <property type="entry name" value="XAA-PRO AMINOPEPTIDASE 3"/>
    <property type="match status" value="1"/>
</dbReference>
<dbReference type="eggNOG" id="KOG2737">
    <property type="taxonomic scope" value="Eukaryota"/>
</dbReference>
<dbReference type="EMBL" id="HF935695">
    <property type="protein sequence ID" value="CCX12293.1"/>
    <property type="molecule type" value="Genomic_DNA"/>
</dbReference>
<dbReference type="Proteomes" id="UP000018144">
    <property type="component" value="Unassembled WGS sequence"/>
</dbReference>
<evidence type="ECO:0000256" key="2">
    <source>
        <dbReference type="ARBA" id="ARBA00001936"/>
    </source>
</evidence>
<dbReference type="InterPro" id="IPR007865">
    <property type="entry name" value="Aminopep_P_N"/>
</dbReference>
<dbReference type="Gene3D" id="3.90.230.10">
    <property type="entry name" value="Creatinase/methionine aminopeptidase superfamily"/>
    <property type="match status" value="1"/>
</dbReference>
<keyword evidence="10" id="KW-0464">Manganese</keyword>
<feature type="domain" description="Aminopeptidase P N-terminal" evidence="12">
    <location>
        <begin position="10"/>
        <end position="139"/>
    </location>
</feature>
<sequence length="445" mass="49757">MSASILDGKYPAKAHCAAVAAHLLKQNSAITSGLLYLESGKSRLHEDSPFRQRRPFFYLTGCQLPDSYLTYDLSSKKLTLFIPPLDPAEVLWSGLPLSPEEAKQQFDVDEVRTTDTLTAAISPDTTVYTIAHQLSQKFPGTVNTELLHIAIDECRAIKDEYEVALIRRANEITAEAHHAVMRAIKTAKNERELMAVYLAECIKRGAPTQAYTGIFGSGRAAATLHYIKNDAPLTGLNLLLDAGAELREYASDVTRTFPINGNFTKESREIYDTVLQMQKECLDMCKPGNNWEDVHVHAHKVAIDRLLHLGILKGDKDEILAKRTSCAFLPHGLGHYLGMDTHDTGGHPNYKDEDKMFMYLRKRGPLPVGAVITVEPGIYFCEFIIRPYLNDPEHAKFINEEVLEKYWDVGGVRIEDNVLITSSGHENLTSAIKEVSEMERLINGE</sequence>
<dbReference type="STRING" id="1076935.U4LD21"/>
<evidence type="ECO:0000259" key="12">
    <source>
        <dbReference type="SMART" id="SM01011"/>
    </source>
</evidence>
<dbReference type="SMART" id="SM01011">
    <property type="entry name" value="AMP_N"/>
    <property type="match status" value="1"/>
</dbReference>
<dbReference type="Pfam" id="PF05195">
    <property type="entry name" value="AMP_N"/>
    <property type="match status" value="1"/>
</dbReference>
<dbReference type="EC" id="3.4.11.9" evidence="5"/>
<dbReference type="PANTHER" id="PTHR43226:SF1">
    <property type="entry name" value="XAA-PRO DIPEPTIDASE"/>
    <property type="match status" value="1"/>
</dbReference>
<reference evidence="13 14" key="1">
    <citation type="journal article" date="2013" name="PLoS Genet.">
        <title>The genome and development-dependent transcriptomes of Pyronema confluens: a window into fungal evolution.</title>
        <authorList>
            <person name="Traeger S."/>
            <person name="Altegoer F."/>
            <person name="Freitag M."/>
            <person name="Gabaldon T."/>
            <person name="Kempken F."/>
            <person name="Kumar A."/>
            <person name="Marcet-Houben M."/>
            <person name="Poggeler S."/>
            <person name="Stajich J.E."/>
            <person name="Nowrousian M."/>
        </authorList>
    </citation>
    <scope>NUCLEOTIDE SEQUENCE [LARGE SCALE GENOMIC DNA]</scope>
    <source>
        <strain evidence="14">CBS 100304</strain>
        <tissue evidence="13">Vegetative mycelium</tissue>
    </source>
</reference>
<evidence type="ECO:0000256" key="1">
    <source>
        <dbReference type="ARBA" id="ARBA00001424"/>
    </source>
</evidence>
<protein>
    <recommendedName>
        <fullName evidence="5">Xaa-Pro aminopeptidase</fullName>
        <ecNumber evidence="5">3.4.11.9</ecNumber>
    </recommendedName>
    <alternativeName>
        <fullName evidence="11">Aminoacylproline aminopeptidase</fullName>
    </alternativeName>
</protein>
<name>U4LD21_PYROM</name>
<dbReference type="AlphaFoldDB" id="U4LD21"/>
<evidence type="ECO:0000256" key="5">
    <source>
        <dbReference type="ARBA" id="ARBA00012574"/>
    </source>
</evidence>
<keyword evidence="9" id="KW-0482">Metalloprotease</keyword>
<dbReference type="Pfam" id="PF00557">
    <property type="entry name" value="Peptidase_M24"/>
    <property type="match status" value="1"/>
</dbReference>
<evidence type="ECO:0000256" key="10">
    <source>
        <dbReference type="ARBA" id="ARBA00023211"/>
    </source>
</evidence>
<comment type="catalytic activity">
    <reaction evidence="1">
        <text>Release of any N-terminal amino acid, including proline, that is linked to proline, even from a dipeptide or tripeptide.</text>
        <dbReference type="EC" id="3.4.11.9"/>
    </reaction>
</comment>
<evidence type="ECO:0000256" key="9">
    <source>
        <dbReference type="ARBA" id="ARBA00023049"/>
    </source>
</evidence>
<dbReference type="InterPro" id="IPR029149">
    <property type="entry name" value="Creatin/AminoP/Spt16_N"/>
</dbReference>
<evidence type="ECO:0000256" key="6">
    <source>
        <dbReference type="ARBA" id="ARBA00022438"/>
    </source>
</evidence>
<proteinExistence type="inferred from homology"/>
<keyword evidence="6 13" id="KW-0645">Protease</keyword>
<evidence type="ECO:0000256" key="4">
    <source>
        <dbReference type="ARBA" id="ARBA00008766"/>
    </source>
</evidence>
<dbReference type="Gene3D" id="3.40.350.10">
    <property type="entry name" value="Creatinase/prolidase N-terminal domain"/>
    <property type="match status" value="1"/>
</dbReference>
<keyword evidence="14" id="KW-1185">Reference proteome</keyword>
<dbReference type="InterPro" id="IPR052433">
    <property type="entry name" value="X-Pro_dipept-like"/>
</dbReference>
<accession>U4LD21</accession>
<dbReference type="OMA" id="DAHALFF"/>